<dbReference type="InterPro" id="IPR029063">
    <property type="entry name" value="SAM-dependent_MTases_sf"/>
</dbReference>
<sequence length="292" mass="31509">MAPLAPDIAEAVSAAWHNNHGGTTIEIPTGVVASLALVRQKPGTPDIAEQWRAMTGEQFLKTIRWAWAGLWFVDPYLTEVAGPLHKWVDAEVPERTMHAVRAVANAAMRAGLFRVTGHADPSLRADEDVLGHVLTWLRSHGQRKGLGEFHTPPDVSALTARMGLLDAKDLVPGSLFSEDTAGTGGIIRAQAQTLRNAGGDPAKMRWYMGDIDPIAVACAAINAVIWGLGPNVLCWCGDVIKDPTGPQQALRHRRDAWTRRRNVIDSARLIHATRRAEALLRGATSPDTSGAA</sequence>
<dbReference type="SUPFAM" id="SSF53335">
    <property type="entry name" value="S-adenosyl-L-methionine-dependent methyltransferases"/>
    <property type="match status" value="1"/>
</dbReference>
<dbReference type="GO" id="GO:0008170">
    <property type="term" value="F:N-methyltransferase activity"/>
    <property type="evidence" value="ECO:0007669"/>
    <property type="project" value="InterPro"/>
</dbReference>
<dbReference type="GO" id="GO:0003677">
    <property type="term" value="F:DNA binding"/>
    <property type="evidence" value="ECO:0007669"/>
    <property type="project" value="InterPro"/>
</dbReference>
<dbReference type="AlphaFoldDB" id="A0A3D9T9W1"/>
<evidence type="ECO:0000313" key="2">
    <source>
        <dbReference type="EMBL" id="REF00562.1"/>
    </source>
</evidence>
<dbReference type="RefSeq" id="WP_116025701.1">
    <property type="nucleotide sequence ID" value="NZ_QTTT01000001.1"/>
</dbReference>
<dbReference type="InterPro" id="IPR003356">
    <property type="entry name" value="DNA_methylase_A-5"/>
</dbReference>
<dbReference type="EMBL" id="QTTT01000001">
    <property type="protein sequence ID" value="REF00562.1"/>
    <property type="molecule type" value="Genomic_DNA"/>
</dbReference>
<dbReference type="OrthoDB" id="3618637at2"/>
<dbReference type="Pfam" id="PF02384">
    <property type="entry name" value="N6_Mtase"/>
    <property type="match status" value="1"/>
</dbReference>
<comment type="caution">
    <text evidence="2">The sequence shown here is derived from an EMBL/GenBank/DDBJ whole genome shotgun (WGS) entry which is preliminary data.</text>
</comment>
<name>A0A3D9T9W1_9ACTN</name>
<reference evidence="2 3" key="1">
    <citation type="submission" date="2018-08" db="EMBL/GenBank/DDBJ databases">
        <title>Sequencing the genomes of 1000 actinobacteria strains.</title>
        <authorList>
            <person name="Klenk H.-P."/>
        </authorList>
    </citation>
    <scope>NUCLEOTIDE SEQUENCE [LARGE SCALE GENOMIC DNA]</scope>
    <source>
        <strain evidence="2 3">DSM 43927</strain>
    </source>
</reference>
<keyword evidence="3" id="KW-1185">Reference proteome</keyword>
<evidence type="ECO:0000259" key="1">
    <source>
        <dbReference type="Pfam" id="PF02384"/>
    </source>
</evidence>
<keyword evidence="2" id="KW-0489">Methyltransferase</keyword>
<keyword evidence="2" id="KW-0808">Transferase</keyword>
<accession>A0A3D9T9W1</accession>
<feature type="domain" description="DNA methylase adenine-specific" evidence="1">
    <location>
        <begin position="126"/>
        <end position="229"/>
    </location>
</feature>
<dbReference type="Proteomes" id="UP000256661">
    <property type="component" value="Unassembled WGS sequence"/>
</dbReference>
<proteinExistence type="predicted"/>
<gene>
    <name evidence="2" type="ORF">DFJ69_6112</name>
</gene>
<protein>
    <submittedName>
        <fullName evidence="2">N-6 DNA methylase</fullName>
    </submittedName>
</protein>
<dbReference type="GO" id="GO:0032259">
    <property type="term" value="P:methylation"/>
    <property type="evidence" value="ECO:0007669"/>
    <property type="project" value="UniProtKB-KW"/>
</dbReference>
<evidence type="ECO:0000313" key="3">
    <source>
        <dbReference type="Proteomes" id="UP000256661"/>
    </source>
</evidence>
<dbReference type="Gene3D" id="3.40.50.150">
    <property type="entry name" value="Vaccinia Virus protein VP39"/>
    <property type="match status" value="1"/>
</dbReference>
<organism evidence="2 3">
    <name type="scientific">Thermomonospora umbrina</name>
    <dbReference type="NCBI Taxonomy" id="111806"/>
    <lineage>
        <taxon>Bacteria</taxon>
        <taxon>Bacillati</taxon>
        <taxon>Actinomycetota</taxon>
        <taxon>Actinomycetes</taxon>
        <taxon>Streptosporangiales</taxon>
        <taxon>Thermomonosporaceae</taxon>
        <taxon>Thermomonospora</taxon>
    </lineage>
</organism>